<dbReference type="InParanoid" id="A0A165J665"/>
<dbReference type="EMBL" id="KV423923">
    <property type="protein sequence ID" value="KZT61425.1"/>
    <property type="molecule type" value="Genomic_DNA"/>
</dbReference>
<gene>
    <name evidence="1" type="ORF">CALCODRAFT_506218</name>
</gene>
<keyword evidence="2" id="KW-1185">Reference proteome</keyword>
<reference evidence="1 2" key="1">
    <citation type="journal article" date="2016" name="Mol. Biol. Evol.">
        <title>Comparative Genomics of Early-Diverging Mushroom-Forming Fungi Provides Insights into the Origins of Lignocellulose Decay Capabilities.</title>
        <authorList>
            <person name="Nagy L.G."/>
            <person name="Riley R."/>
            <person name="Tritt A."/>
            <person name="Adam C."/>
            <person name="Daum C."/>
            <person name="Floudas D."/>
            <person name="Sun H."/>
            <person name="Yadav J.S."/>
            <person name="Pangilinan J."/>
            <person name="Larsson K.H."/>
            <person name="Matsuura K."/>
            <person name="Barry K."/>
            <person name="Labutti K."/>
            <person name="Kuo R."/>
            <person name="Ohm R.A."/>
            <person name="Bhattacharya S.S."/>
            <person name="Shirouzu T."/>
            <person name="Yoshinaga Y."/>
            <person name="Martin F.M."/>
            <person name="Grigoriev I.V."/>
            <person name="Hibbett D.S."/>
        </authorList>
    </citation>
    <scope>NUCLEOTIDE SEQUENCE [LARGE SCALE GENOMIC DNA]</scope>
    <source>
        <strain evidence="1 2">HHB12733</strain>
    </source>
</reference>
<sequence length="668" mass="72257">MDQSPFALMDSHQAATVLSAIHEAIQPEPTSIINPTISDKTAESEILLMSKSAALVASWGNTLEEMMRIPAFAVSRAQDDLPPTLVPTPSNNTASPLPPTTNTTLRSFFTQHNTAASPASSGSTRGNIIVFARNPSTVLDDRPVTSSDSSTPTGPIQWNVTEIVPMPDNEVHSLSKLILSSHVMQTRAASFETYLRRVLALIQSPSIKDPLLSGNEPSFRVELSDALWQAIASLAESGQTLQQHVVPWRRLLHPDDSPAAHYGTFNPSNSGICLRNPANHQPPKPEEFNTTLKTLVACLEGLSQFFYGHSTRGEGDITLAELLKKLLNDKSFFLRDRLGKALKPGFQESRPAAALVPGAVTDTTRPPVDPSGLSIQPAASNPGPHVEDIAGIEDTLTAIIESDSNDDLGWLPALVKTLLNNLSAFVFAVTELRRFFHGTHLSAATVWRPTAFVISGRNAPVIHLSQDQVNHIQAWLTSALPSPVSSMVKLERLYKNLSTVGLSAHYHCEAILMALMRQAIDPQPLCSITGCTHFDGRCLLFRQVSKSLPLSGALSHTFPLAVCPKKACAHCAFSALFAHPFVVNTDGSHGLLFKTQHFALPDAVERGFAELLLNSITSGEHGMGTHQSSPNRSVHQYTPPGFSSDFETIFSLRLAAAQPRPATPSQEP</sequence>
<name>A0A165J665_9BASI</name>
<evidence type="ECO:0000313" key="2">
    <source>
        <dbReference type="Proteomes" id="UP000076842"/>
    </source>
</evidence>
<organism evidence="1 2">
    <name type="scientific">Calocera cornea HHB12733</name>
    <dbReference type="NCBI Taxonomy" id="1353952"/>
    <lineage>
        <taxon>Eukaryota</taxon>
        <taxon>Fungi</taxon>
        <taxon>Dikarya</taxon>
        <taxon>Basidiomycota</taxon>
        <taxon>Agaricomycotina</taxon>
        <taxon>Dacrymycetes</taxon>
        <taxon>Dacrymycetales</taxon>
        <taxon>Dacrymycetaceae</taxon>
        <taxon>Calocera</taxon>
    </lineage>
</organism>
<proteinExistence type="predicted"/>
<evidence type="ECO:0000313" key="1">
    <source>
        <dbReference type="EMBL" id="KZT61425.1"/>
    </source>
</evidence>
<protein>
    <submittedName>
        <fullName evidence="1">Uncharacterized protein</fullName>
    </submittedName>
</protein>
<dbReference type="Proteomes" id="UP000076842">
    <property type="component" value="Unassembled WGS sequence"/>
</dbReference>
<accession>A0A165J665</accession>
<dbReference type="AlphaFoldDB" id="A0A165J665"/>